<feature type="domain" description="Transcription factor zinc-finger" evidence="1">
    <location>
        <begin position="79"/>
        <end position="116"/>
    </location>
</feature>
<organism evidence="2">
    <name type="scientific">Planktothricoides sp. SpSt-374</name>
    <dbReference type="NCBI Taxonomy" id="2282167"/>
    <lineage>
        <taxon>Bacteria</taxon>
        <taxon>Bacillati</taxon>
        <taxon>Cyanobacteriota</taxon>
        <taxon>Cyanophyceae</taxon>
        <taxon>Oscillatoriophycideae</taxon>
        <taxon>Oscillatoriales</taxon>
        <taxon>Oscillatoriaceae</taxon>
        <taxon>Planktothricoides</taxon>
    </lineage>
</organism>
<sequence>MECAKDRQIELVDGVLGEGLGVKCCPQCKGNWINADDYRSWQVGNAQQLLRQRQRHRVPLGAVAGDFVPSQADAKAGLCPECKRYLARAKVMVKNPFYVERCPGCGGIWCDAGEWEVLESLGLDVAIEQVFSGQWQAEARSSWAAEKEREALVEKLGWQVADRVLEMAEILESHPYGDFGVAYLMRRFDKPQ</sequence>
<dbReference type="Pfam" id="PF13453">
    <property type="entry name" value="Zn_ribbon_TFIIB"/>
    <property type="match status" value="1"/>
</dbReference>
<name>A0A7C3ZW78_9CYAN</name>
<dbReference type="InterPro" id="IPR027392">
    <property type="entry name" value="TF_Znf"/>
</dbReference>
<accession>A0A7C3ZW78</accession>
<reference evidence="2" key="1">
    <citation type="journal article" date="2020" name="mSystems">
        <title>Genome- and Community-Level Interaction Insights into Carbon Utilization and Element Cycling Functions of Hydrothermarchaeota in Hydrothermal Sediment.</title>
        <authorList>
            <person name="Zhou Z."/>
            <person name="Liu Y."/>
            <person name="Xu W."/>
            <person name="Pan J."/>
            <person name="Luo Z.H."/>
            <person name="Li M."/>
        </authorList>
    </citation>
    <scope>NUCLEOTIDE SEQUENCE [LARGE SCALE GENOMIC DNA]</scope>
    <source>
        <strain evidence="2">SpSt-374</strain>
    </source>
</reference>
<protein>
    <recommendedName>
        <fullName evidence="1">Transcription factor zinc-finger domain-containing protein</fullName>
    </recommendedName>
</protein>
<comment type="caution">
    <text evidence="2">The sequence shown here is derived from an EMBL/GenBank/DDBJ whole genome shotgun (WGS) entry which is preliminary data.</text>
</comment>
<dbReference type="EMBL" id="DSPX01000196">
    <property type="protein sequence ID" value="HGG02686.1"/>
    <property type="molecule type" value="Genomic_DNA"/>
</dbReference>
<gene>
    <name evidence="2" type="ORF">ENR15_19105</name>
</gene>
<evidence type="ECO:0000259" key="1">
    <source>
        <dbReference type="Pfam" id="PF13453"/>
    </source>
</evidence>
<dbReference type="AlphaFoldDB" id="A0A7C3ZW78"/>
<evidence type="ECO:0000313" key="2">
    <source>
        <dbReference type="EMBL" id="HGG02686.1"/>
    </source>
</evidence>
<proteinExistence type="predicted"/>